<reference evidence="2" key="1">
    <citation type="submission" date="2018-05" db="EMBL/GenBank/DDBJ databases">
        <authorList>
            <person name="Lanie J.A."/>
            <person name="Ng W.-L."/>
            <person name="Kazmierczak K.M."/>
            <person name="Andrzejewski T.M."/>
            <person name="Davidsen T.M."/>
            <person name="Wayne K.J."/>
            <person name="Tettelin H."/>
            <person name="Glass J.I."/>
            <person name="Rusch D."/>
            <person name="Podicherti R."/>
            <person name="Tsui H.-C.T."/>
            <person name="Winkler M.E."/>
        </authorList>
    </citation>
    <scope>NUCLEOTIDE SEQUENCE</scope>
</reference>
<dbReference type="GO" id="GO:0046052">
    <property type="term" value="P:UTP catabolic process"/>
    <property type="evidence" value="ECO:0007669"/>
    <property type="project" value="TreeGrafter"/>
</dbReference>
<organism evidence="2">
    <name type="scientific">marine metagenome</name>
    <dbReference type="NCBI Taxonomy" id="408172"/>
    <lineage>
        <taxon>unclassified sequences</taxon>
        <taxon>metagenomes</taxon>
        <taxon>ecological metagenomes</taxon>
    </lineage>
</organism>
<dbReference type="EMBL" id="UINC01167808">
    <property type="protein sequence ID" value="SVD70511.1"/>
    <property type="molecule type" value="Genomic_DNA"/>
</dbReference>
<dbReference type="GO" id="GO:0006203">
    <property type="term" value="P:dGTP catabolic process"/>
    <property type="evidence" value="ECO:0007669"/>
    <property type="project" value="TreeGrafter"/>
</dbReference>
<dbReference type="GO" id="GO:0046061">
    <property type="term" value="P:dATP catabolic process"/>
    <property type="evidence" value="ECO:0007669"/>
    <property type="project" value="TreeGrafter"/>
</dbReference>
<dbReference type="GO" id="GO:0046047">
    <property type="term" value="P:TTP catabolic process"/>
    <property type="evidence" value="ECO:0007669"/>
    <property type="project" value="TreeGrafter"/>
</dbReference>
<dbReference type="Gene3D" id="1.10.287.1080">
    <property type="entry name" value="MazG-like"/>
    <property type="match status" value="1"/>
</dbReference>
<dbReference type="InterPro" id="IPR048015">
    <property type="entry name" value="NTP-PPase_MazG-like_N"/>
</dbReference>
<dbReference type="AlphaFoldDB" id="A0A382XJ99"/>
<dbReference type="InterPro" id="IPR004518">
    <property type="entry name" value="MazG-like_dom"/>
</dbReference>
<name>A0A382XJ99_9ZZZZ</name>
<dbReference type="GO" id="GO:0047429">
    <property type="term" value="F:nucleoside triphosphate diphosphatase activity"/>
    <property type="evidence" value="ECO:0007669"/>
    <property type="project" value="TreeGrafter"/>
</dbReference>
<feature type="domain" description="NTP pyrophosphohydrolase MazG-like" evidence="1">
    <location>
        <begin position="30"/>
        <end position="77"/>
    </location>
</feature>
<gene>
    <name evidence="2" type="ORF">METZ01_LOCUS423365</name>
</gene>
<dbReference type="GO" id="GO:0046076">
    <property type="term" value="P:dTTP catabolic process"/>
    <property type="evidence" value="ECO:0007669"/>
    <property type="project" value="TreeGrafter"/>
</dbReference>
<dbReference type="GO" id="GO:0046081">
    <property type="term" value="P:dUTP catabolic process"/>
    <property type="evidence" value="ECO:0007669"/>
    <property type="project" value="TreeGrafter"/>
</dbReference>
<sequence length="78" mass="8919">MSNYLSEFQKLIDVLESLLAPGGCEWDRKQTHESLVPYLLEETHEVIEAIERGDMSSLKEELGDLMLHLLFQAKLAES</sequence>
<feature type="non-terminal residue" evidence="2">
    <location>
        <position position="1"/>
    </location>
</feature>
<dbReference type="SUPFAM" id="SSF101386">
    <property type="entry name" value="all-alpha NTP pyrophosphatases"/>
    <property type="match status" value="1"/>
</dbReference>
<dbReference type="PANTHER" id="PTHR30522">
    <property type="entry name" value="NUCLEOSIDE TRIPHOSPHATE PYROPHOSPHOHYDROLASE"/>
    <property type="match status" value="1"/>
</dbReference>
<dbReference type="CDD" id="cd11528">
    <property type="entry name" value="NTP-PPase_MazG_Nterm"/>
    <property type="match status" value="1"/>
</dbReference>
<evidence type="ECO:0000313" key="2">
    <source>
        <dbReference type="EMBL" id="SVD70511.1"/>
    </source>
</evidence>
<dbReference type="InterPro" id="IPR011551">
    <property type="entry name" value="NTP_PyrPHydrolase_MazG"/>
</dbReference>
<dbReference type="PANTHER" id="PTHR30522:SF0">
    <property type="entry name" value="NUCLEOSIDE TRIPHOSPHATE PYROPHOSPHOHYDROLASE"/>
    <property type="match status" value="1"/>
</dbReference>
<proteinExistence type="predicted"/>
<feature type="non-terminal residue" evidence="2">
    <location>
        <position position="78"/>
    </location>
</feature>
<accession>A0A382XJ99</accession>
<dbReference type="Pfam" id="PF03819">
    <property type="entry name" value="MazG"/>
    <property type="match status" value="1"/>
</dbReference>
<protein>
    <recommendedName>
        <fullName evidence="1">NTP pyrophosphohydrolase MazG-like domain-containing protein</fullName>
    </recommendedName>
</protein>
<evidence type="ECO:0000259" key="1">
    <source>
        <dbReference type="Pfam" id="PF03819"/>
    </source>
</evidence>